<dbReference type="Gene3D" id="1.20.1050.10">
    <property type="match status" value="1"/>
</dbReference>
<keyword evidence="4" id="KW-1185">Reference proteome</keyword>
<dbReference type="EMBL" id="KB467854">
    <property type="protein sequence ID" value="PCH35564.1"/>
    <property type="molecule type" value="Genomic_DNA"/>
</dbReference>
<evidence type="ECO:0000259" key="2">
    <source>
        <dbReference type="PROSITE" id="PS50405"/>
    </source>
</evidence>
<dbReference type="SFLD" id="SFLDS00019">
    <property type="entry name" value="Glutathione_Transferase_(cytos"/>
    <property type="match status" value="1"/>
</dbReference>
<dbReference type="Proteomes" id="UP000218811">
    <property type="component" value="Unassembled WGS sequence"/>
</dbReference>
<dbReference type="InterPro" id="IPR036249">
    <property type="entry name" value="Thioredoxin-like_sf"/>
</dbReference>
<dbReference type="PROSITE" id="PS50404">
    <property type="entry name" value="GST_NTER"/>
    <property type="match status" value="1"/>
</dbReference>
<dbReference type="Pfam" id="PF13409">
    <property type="entry name" value="GST_N_2"/>
    <property type="match status" value="1"/>
</dbReference>
<dbReference type="CDD" id="cd00570">
    <property type="entry name" value="GST_N_family"/>
    <property type="match status" value="1"/>
</dbReference>
<accession>A0A2H3JFS7</accession>
<dbReference type="Gene3D" id="3.40.30.10">
    <property type="entry name" value="Glutaredoxin"/>
    <property type="match status" value="1"/>
</dbReference>
<organism evidence="3 4">
    <name type="scientific">Wolfiporia cocos (strain MD-104)</name>
    <name type="common">Brown rot fungus</name>
    <dbReference type="NCBI Taxonomy" id="742152"/>
    <lineage>
        <taxon>Eukaryota</taxon>
        <taxon>Fungi</taxon>
        <taxon>Dikarya</taxon>
        <taxon>Basidiomycota</taxon>
        <taxon>Agaricomycotina</taxon>
        <taxon>Agaricomycetes</taxon>
        <taxon>Polyporales</taxon>
        <taxon>Phaeolaceae</taxon>
        <taxon>Wolfiporia</taxon>
    </lineage>
</organism>
<dbReference type="PROSITE" id="PS50405">
    <property type="entry name" value="GST_CTER"/>
    <property type="match status" value="1"/>
</dbReference>
<dbReference type="InterPro" id="IPR050983">
    <property type="entry name" value="GST_Omega/HSP26"/>
</dbReference>
<name>A0A2H3JFS7_WOLCO</name>
<dbReference type="InterPro" id="IPR004045">
    <property type="entry name" value="Glutathione_S-Trfase_N"/>
</dbReference>
<dbReference type="PANTHER" id="PTHR43968">
    <property type="match status" value="1"/>
</dbReference>
<dbReference type="SFLD" id="SFLDG00358">
    <property type="entry name" value="Main_(cytGST)"/>
    <property type="match status" value="1"/>
</dbReference>
<dbReference type="STRING" id="742152.A0A2H3JFS7"/>
<dbReference type="InterPro" id="IPR036282">
    <property type="entry name" value="Glutathione-S-Trfase_C_sf"/>
</dbReference>
<dbReference type="OrthoDB" id="4951845at2759"/>
<evidence type="ECO:0000313" key="3">
    <source>
        <dbReference type="EMBL" id="PCH35564.1"/>
    </source>
</evidence>
<dbReference type="InterPro" id="IPR040079">
    <property type="entry name" value="Glutathione_S-Trfase"/>
</dbReference>
<feature type="domain" description="GST N-terminal" evidence="1">
    <location>
        <begin position="1"/>
        <end position="71"/>
    </location>
</feature>
<dbReference type="GO" id="GO:0016740">
    <property type="term" value="F:transferase activity"/>
    <property type="evidence" value="ECO:0007669"/>
    <property type="project" value="UniProtKB-KW"/>
</dbReference>
<dbReference type="OMA" id="WARRCGQ"/>
<sequence length="224" mass="26100">MGTHNKHSVWIALEEKKILYQYKEVNPYKKGKHFLDINPKGLVPEIEYQGRALHESLILCEFLEDVYPDHAPRLLPKDPFERAYVRLWINHVSKSAIPAFYRTVHAQEPDKQQAELQEFHKALRTIAEKAKGPYFLGDQFSLVDVVIAPWAVRDYITREHRGYIREAVGGGWKEWAEQLEKRESVIKTLSLLEHYQPFFERFLRDEAQGEVAKATRSGRGSSIV</sequence>
<evidence type="ECO:0000259" key="1">
    <source>
        <dbReference type="PROSITE" id="PS50404"/>
    </source>
</evidence>
<feature type="domain" description="GST C-terminal" evidence="2">
    <location>
        <begin position="78"/>
        <end position="198"/>
    </location>
</feature>
<gene>
    <name evidence="3" type="ORF">WOLCODRAFT_166331</name>
</gene>
<dbReference type="InterPro" id="IPR010987">
    <property type="entry name" value="Glutathione-S-Trfase_C-like"/>
</dbReference>
<proteinExistence type="predicted"/>
<dbReference type="PANTHER" id="PTHR43968:SF6">
    <property type="entry name" value="GLUTATHIONE S-TRANSFERASE OMEGA"/>
    <property type="match status" value="1"/>
</dbReference>
<dbReference type="Pfam" id="PF13410">
    <property type="entry name" value="GST_C_2"/>
    <property type="match status" value="1"/>
</dbReference>
<evidence type="ECO:0000313" key="4">
    <source>
        <dbReference type="Proteomes" id="UP000218811"/>
    </source>
</evidence>
<protein>
    <submittedName>
        <fullName evidence="3">Glutathione-S-transferase</fullName>
    </submittedName>
</protein>
<keyword evidence="3" id="KW-0808">Transferase</keyword>
<reference evidence="3 4" key="1">
    <citation type="journal article" date="2012" name="Science">
        <title>The Paleozoic origin of enzymatic lignin decomposition reconstructed from 31 fungal genomes.</title>
        <authorList>
            <person name="Floudas D."/>
            <person name="Binder M."/>
            <person name="Riley R."/>
            <person name="Barry K."/>
            <person name="Blanchette R.A."/>
            <person name="Henrissat B."/>
            <person name="Martinez A.T."/>
            <person name="Otillar R."/>
            <person name="Spatafora J.W."/>
            <person name="Yadav J.S."/>
            <person name="Aerts A."/>
            <person name="Benoit I."/>
            <person name="Boyd A."/>
            <person name="Carlson A."/>
            <person name="Copeland A."/>
            <person name="Coutinho P.M."/>
            <person name="de Vries R.P."/>
            <person name="Ferreira P."/>
            <person name="Findley K."/>
            <person name="Foster B."/>
            <person name="Gaskell J."/>
            <person name="Glotzer D."/>
            <person name="Gorecki P."/>
            <person name="Heitman J."/>
            <person name="Hesse C."/>
            <person name="Hori C."/>
            <person name="Igarashi K."/>
            <person name="Jurgens J.A."/>
            <person name="Kallen N."/>
            <person name="Kersten P."/>
            <person name="Kohler A."/>
            <person name="Kuees U."/>
            <person name="Kumar T.K.A."/>
            <person name="Kuo A."/>
            <person name="LaButti K."/>
            <person name="Larrondo L.F."/>
            <person name="Lindquist E."/>
            <person name="Ling A."/>
            <person name="Lombard V."/>
            <person name="Lucas S."/>
            <person name="Lundell T."/>
            <person name="Martin R."/>
            <person name="McLaughlin D.J."/>
            <person name="Morgenstern I."/>
            <person name="Morin E."/>
            <person name="Murat C."/>
            <person name="Nagy L.G."/>
            <person name="Nolan M."/>
            <person name="Ohm R.A."/>
            <person name="Patyshakuliyeva A."/>
            <person name="Rokas A."/>
            <person name="Ruiz-Duenas F.J."/>
            <person name="Sabat G."/>
            <person name="Salamov A."/>
            <person name="Samejima M."/>
            <person name="Schmutz J."/>
            <person name="Slot J.C."/>
            <person name="St John F."/>
            <person name="Stenlid J."/>
            <person name="Sun H."/>
            <person name="Sun S."/>
            <person name="Syed K."/>
            <person name="Tsang A."/>
            <person name="Wiebenga A."/>
            <person name="Young D."/>
            <person name="Pisabarro A."/>
            <person name="Eastwood D.C."/>
            <person name="Martin F."/>
            <person name="Cullen D."/>
            <person name="Grigoriev I.V."/>
            <person name="Hibbett D.S."/>
        </authorList>
    </citation>
    <scope>NUCLEOTIDE SEQUENCE [LARGE SCALE GENOMIC DNA]</scope>
    <source>
        <strain evidence="3 4">MD-104</strain>
    </source>
</reference>
<dbReference type="SUPFAM" id="SSF52833">
    <property type="entry name" value="Thioredoxin-like"/>
    <property type="match status" value="1"/>
</dbReference>
<dbReference type="SUPFAM" id="SSF47616">
    <property type="entry name" value="GST C-terminal domain-like"/>
    <property type="match status" value="1"/>
</dbReference>
<dbReference type="GO" id="GO:0005737">
    <property type="term" value="C:cytoplasm"/>
    <property type="evidence" value="ECO:0007669"/>
    <property type="project" value="TreeGrafter"/>
</dbReference>
<dbReference type="AlphaFoldDB" id="A0A2H3JFS7"/>